<dbReference type="InterPro" id="IPR022045">
    <property type="entry name" value="TcdB_toxin_mid/N"/>
</dbReference>
<dbReference type="InterPro" id="IPR003284">
    <property type="entry name" value="Sal_SpvB"/>
</dbReference>
<dbReference type="Proteomes" id="UP000007437">
    <property type="component" value="Plasmid pBRH01"/>
</dbReference>
<dbReference type="KEGG" id="brh:RBRH_00598"/>
<name>E5AUA2_MYCRK</name>
<evidence type="ECO:0000313" key="8">
    <source>
        <dbReference type="Proteomes" id="UP000007437"/>
    </source>
</evidence>
<geneLocation type="plasmid" evidence="7 8">
    <name>pBRH01</name>
</geneLocation>
<gene>
    <name evidence="7" type="ordered locus">RBRH_00598</name>
</gene>
<evidence type="ECO:0000256" key="1">
    <source>
        <dbReference type="ARBA" id="ARBA00004613"/>
    </source>
</evidence>
<evidence type="ECO:0000313" key="7">
    <source>
        <dbReference type="EMBL" id="CBW76676.1"/>
    </source>
</evidence>
<dbReference type="Pfam" id="PF03534">
    <property type="entry name" value="SpvB"/>
    <property type="match status" value="1"/>
</dbReference>
<dbReference type="GO" id="GO:0005576">
    <property type="term" value="C:extracellular region"/>
    <property type="evidence" value="ECO:0007669"/>
    <property type="project" value="UniProtKB-SubCell"/>
</dbReference>
<dbReference type="InterPro" id="IPR028994">
    <property type="entry name" value="Integrin_alpha_N"/>
</dbReference>
<feature type="domain" description="Insecticide toxin TcdB middle/N-terminal" evidence="6">
    <location>
        <begin position="648"/>
        <end position="800"/>
    </location>
</feature>
<dbReference type="EMBL" id="FR687360">
    <property type="protein sequence ID" value="CBW76676.1"/>
    <property type="molecule type" value="Genomic_DNA"/>
</dbReference>
<evidence type="ECO:0000259" key="5">
    <source>
        <dbReference type="Pfam" id="PF12255"/>
    </source>
</evidence>
<feature type="region of interest" description="Disordered" evidence="4">
    <location>
        <begin position="1"/>
        <end position="26"/>
    </location>
</feature>
<dbReference type="InterPro" id="IPR022044">
    <property type="entry name" value="TcdB_toxin_mid/C"/>
</dbReference>
<feature type="region of interest" description="Disordered" evidence="4">
    <location>
        <begin position="795"/>
        <end position="814"/>
    </location>
</feature>
<feature type="compositionally biased region" description="Polar residues" evidence="4">
    <location>
        <begin position="1"/>
        <end position="16"/>
    </location>
</feature>
<proteinExistence type="predicted"/>
<accession>E5AUA2</accession>
<dbReference type="GO" id="GO:0005737">
    <property type="term" value="C:cytoplasm"/>
    <property type="evidence" value="ECO:0007669"/>
    <property type="project" value="InterPro"/>
</dbReference>
<evidence type="ECO:0000256" key="3">
    <source>
        <dbReference type="ARBA" id="ARBA00023026"/>
    </source>
</evidence>
<dbReference type="SUPFAM" id="SSF69318">
    <property type="entry name" value="Integrin alpha N-terminal domain"/>
    <property type="match status" value="1"/>
</dbReference>
<protein>
    <submittedName>
        <fullName evidence="7">Insecticidal toxin complex protein TcaC</fullName>
    </submittedName>
</protein>
<keyword evidence="2" id="KW-0964">Secreted</keyword>
<evidence type="ECO:0000256" key="4">
    <source>
        <dbReference type="SAM" id="MobiDB-lite"/>
    </source>
</evidence>
<dbReference type="HOGENOM" id="CLU_000672_0_0_4"/>
<feature type="domain" description="Insecticide toxin TcdB middle/C-terminal" evidence="5">
    <location>
        <begin position="871"/>
        <end position="1017"/>
    </location>
</feature>
<evidence type="ECO:0000256" key="2">
    <source>
        <dbReference type="ARBA" id="ARBA00022525"/>
    </source>
</evidence>
<reference evidence="7 8" key="1">
    <citation type="journal article" date="2011" name="J. Bacteriol.">
        <title>Complete genome sequence of Burkholderia rhizoxinica, an endosymbiont of Rhizopus microsporus.</title>
        <authorList>
            <person name="Lackner G."/>
            <person name="Moebius N."/>
            <person name="Partida-Martinez L."/>
            <person name="Hertweck C."/>
        </authorList>
    </citation>
    <scope>NUCLEOTIDE SEQUENCE [LARGE SCALE GENOMIC DNA]</scope>
    <source>
        <strain evidence="8">DSM 19002 / CIP 109453 / HKI 454</strain>
        <plasmid evidence="7 8">pBRH01</plasmid>
    </source>
</reference>
<sequence>MNMPVTQSASNVTLSEPTLPKGGGAMRGLGEALGPVGSSGVATMTLPLPISAGRGYAPQLALRYASGSGNGPFGVGWHLGLTSIGRRTACGTPQYGDEDEFIGPGGDVLEPERDADGAMVPPSEVSTYNDLDLDDTYRVTRYFPRIERDFARIEHWIGQTHGGDFWLVHDAGGDLHCFGKTASARIADPAQPSHIAVWLLEESVSPNGQHIGYWYKPEDDAGVDLQGSEARRDHAANRYLTQVKYGNVLAANALYLFTSSKLDDEPWLFSLVFDYGERGTDPLIRPPWLAAAHWPVRHDAFSRYDYGFEVRCHRLCRQALMFHHFPDELGEPATLVARLLLEYDENPVLTRLVGVQRLAYEPDDTDEPDDTLQSLPPLELDYTPFDASVSSGQWQPCDLFPGLNNAHPYQLVDLYGEGIAGILYRVGHLWYYRAPMRSSEGGDAVTYDAWRPLPEIPSLQSPAMALTDINGDGRLDWLVTQPGLAGYFSLAPDGTWSTFTPLSALPVEFFSQQATLADLMGAGLSDLALIGPKSVRLYANKRHGFARGIDVEQASTLPIAGRDAREVVAFCDLLGSGQQHLIRIRCDEVTVWPNLGRGRLGQPFSFAPLPFSAQQFNPACVYLADLDGSGAADLLYAQSDRIRIFFNQSGNGFAPPVDLALPPGVRFDRLCALSVADIQGQGMASLVLSVPHPSPKHWRYDLARAKPYLMNVINNNMGMAHRIVYRSSAQEWLDEKQSSTRSVSGLPFPVHVVSRHIQLDEISGNQLVQQYQYRQGVYDGREREFRGFGFVETQDTHEDAKPAGRNVSDAPPRLSRTWYHTGREADEATLYGEPWQDPDAFNCSPTRLTRWDANTSQDVLLDDSDAKRRWWLYRALNGSVLRTEVYGLDGTSRQQTPYRVTMARYQVREVQSAGSDHTPVAMPLPLEQLDYAYERIDGDPQVSQTVTLRIDAYGVPLHSVTVHYPRRAKPLTSPYPDTLPPSAWHSSYDPQQQCLRLTEQRASVWHLTHPQQWRLGLPWQQRHNALTYDAARVPVGGLNFENLSQVDGLLGDDQVRVFGGQSVVVYRDTDAHGAPDFVALVDHQEVAELDSSSLAAYDGLLDEPTLTAKLTQAGYHTSPTVLAVPNAVEAPVWVIASDYRTYRGPDNFYVPSEVQKTRLTGATQLSYDPYYCVVTQVQDALGNITSAQYDYRFLQPWRMTDVNDNHHEVQFDAMGRVVASTFYGTEQARDVGFDPITVSPVPTGLTVAQAIDQAGVSAQRVASVHATDLFAWMGQVSRADLPTEDADECWQQLIAERLITPQGHIRASARDGLCSGVLKRLSEPVRQALARAARNPVNVVTLTADRYPNDTEQQVRVDIAYTDGFGRTLQGCAKVPGGLAWQCTADGEIVVGADGKPEEVDTGSAPRWAVSGRIEYDNKGQPVRRYQPYFMNDWAYVADRAMRSCGYADTTYYDPIGRAMRVVTAKGYERRTSIYPWFVVNEDENDTAG</sequence>
<organism evidence="7 8">
    <name type="scientific">Mycetohabitans rhizoxinica (strain DSM 19002 / CIP 109453 / HKI 454)</name>
    <name type="common">Paraburkholderia rhizoxinica</name>
    <dbReference type="NCBI Taxonomy" id="882378"/>
    <lineage>
        <taxon>Bacteria</taxon>
        <taxon>Pseudomonadati</taxon>
        <taxon>Pseudomonadota</taxon>
        <taxon>Betaproteobacteria</taxon>
        <taxon>Burkholderiales</taxon>
        <taxon>Burkholderiaceae</taxon>
        <taxon>Mycetohabitans</taxon>
    </lineage>
</organism>
<dbReference type="Pfam" id="PF12255">
    <property type="entry name" value="TcdB_toxin_midC"/>
    <property type="match status" value="1"/>
</dbReference>
<comment type="subcellular location">
    <subcellularLocation>
        <location evidence="1">Secreted</location>
    </subcellularLocation>
</comment>
<evidence type="ECO:0000259" key="6">
    <source>
        <dbReference type="Pfam" id="PF12256"/>
    </source>
</evidence>
<keyword evidence="3" id="KW-0843">Virulence</keyword>
<dbReference type="eggNOG" id="COG3209">
    <property type="taxonomic scope" value="Bacteria"/>
</dbReference>
<keyword evidence="7" id="KW-0614">Plasmid</keyword>
<dbReference type="PRINTS" id="PR01341">
    <property type="entry name" value="SALSPVBPROT"/>
</dbReference>
<dbReference type="Pfam" id="PF12256">
    <property type="entry name" value="TcdB_toxin_midN"/>
    <property type="match status" value="1"/>
</dbReference>